<reference evidence="1" key="2">
    <citation type="submission" date="2019-07" db="EMBL/GenBank/DDBJ databases">
        <authorList>
            <person name="Yang Y."/>
            <person name="Bocs S."/>
            <person name="Baudouin L."/>
        </authorList>
    </citation>
    <scope>NUCLEOTIDE SEQUENCE</scope>
    <source>
        <tissue evidence="1">Spear leaf of Hainan Tall coconut</tissue>
    </source>
</reference>
<organism evidence="1 2">
    <name type="scientific">Cocos nucifera</name>
    <name type="common">Coconut palm</name>
    <dbReference type="NCBI Taxonomy" id="13894"/>
    <lineage>
        <taxon>Eukaryota</taxon>
        <taxon>Viridiplantae</taxon>
        <taxon>Streptophyta</taxon>
        <taxon>Embryophyta</taxon>
        <taxon>Tracheophyta</taxon>
        <taxon>Spermatophyta</taxon>
        <taxon>Magnoliopsida</taxon>
        <taxon>Liliopsida</taxon>
        <taxon>Arecaceae</taxon>
        <taxon>Arecoideae</taxon>
        <taxon>Cocoseae</taxon>
        <taxon>Attaleinae</taxon>
        <taxon>Cocos</taxon>
    </lineage>
</organism>
<dbReference type="EMBL" id="CM017882">
    <property type="protein sequence ID" value="KAG1363585.1"/>
    <property type="molecule type" value="Genomic_DNA"/>
</dbReference>
<accession>A0A8K0IP76</accession>
<reference evidence="1" key="1">
    <citation type="journal article" date="2017" name="Gigascience">
        <title>The genome draft of coconut (Cocos nucifera).</title>
        <authorList>
            <person name="Xiao Y."/>
            <person name="Xu P."/>
            <person name="Fan H."/>
            <person name="Baudouin L."/>
            <person name="Xia W."/>
            <person name="Bocs S."/>
            <person name="Xu J."/>
            <person name="Li Q."/>
            <person name="Guo A."/>
            <person name="Zhou L."/>
            <person name="Li J."/>
            <person name="Wu Y."/>
            <person name="Ma Z."/>
            <person name="Armero A."/>
            <person name="Issali A.E."/>
            <person name="Liu N."/>
            <person name="Peng M."/>
            <person name="Yang Y."/>
        </authorList>
    </citation>
    <scope>NUCLEOTIDE SEQUENCE</scope>
    <source>
        <tissue evidence="1">Spear leaf of Hainan Tall coconut</tissue>
    </source>
</reference>
<keyword evidence="2" id="KW-1185">Reference proteome</keyword>
<proteinExistence type="predicted"/>
<evidence type="ECO:0000313" key="2">
    <source>
        <dbReference type="Proteomes" id="UP000797356"/>
    </source>
</evidence>
<comment type="caution">
    <text evidence="1">The sequence shown here is derived from an EMBL/GenBank/DDBJ whole genome shotgun (WGS) entry which is preliminary data.</text>
</comment>
<dbReference type="AlphaFoldDB" id="A0A8K0IP76"/>
<evidence type="ECO:0000313" key="1">
    <source>
        <dbReference type="EMBL" id="KAG1363585.1"/>
    </source>
</evidence>
<gene>
    <name evidence="1" type="ORF">COCNU_11G004120</name>
</gene>
<name>A0A8K0IP76_COCNU</name>
<sequence>MDAAVRDWVWEEIWRRYDFFDHERARDARLRKIEELHQGYKVKLYRGWLEHRQDTLKKLVPWIQDCPPS</sequence>
<dbReference type="Proteomes" id="UP000797356">
    <property type="component" value="Chromosome 11"/>
</dbReference>
<protein>
    <submittedName>
        <fullName evidence="1">Uncharacterized protein</fullName>
    </submittedName>
</protein>